<evidence type="ECO:0000259" key="1">
    <source>
        <dbReference type="Pfam" id="PF08241"/>
    </source>
</evidence>
<dbReference type="PANTHER" id="PTHR42912">
    <property type="entry name" value="METHYLTRANSFERASE"/>
    <property type="match status" value="1"/>
</dbReference>
<dbReference type="AlphaFoldDB" id="A0A1X7BNB6"/>
<feature type="domain" description="Methyltransferase type 11" evidence="1">
    <location>
        <begin position="69"/>
        <end position="159"/>
    </location>
</feature>
<sequence>MTTNELPDNQQDRVSWVIRAPDNEELRRRYDLWAAQYDADVGNIEDYLAPRETVKVAVEHLDKSARVMDAGAGTGLVGQAMKDEGFRHLVAVDYSAQMLEIARGKGIYDEVHQCDLSKRTNFDGDSFDAVVTCGTTSQMPCASLNEFVRILRPGGKIIFAAATEAWVEFGYADIFARLEEAGQLSLVSRGEAFQMMPTTEPQFYCEILVIEKQ</sequence>
<dbReference type="InterPro" id="IPR050508">
    <property type="entry name" value="Methyltransf_Superfamily"/>
</dbReference>
<dbReference type="Pfam" id="PF08241">
    <property type="entry name" value="Methyltransf_11"/>
    <property type="match status" value="1"/>
</dbReference>
<evidence type="ECO:0000313" key="2">
    <source>
        <dbReference type="EMBL" id="SMC11010.1"/>
    </source>
</evidence>
<dbReference type="InterPro" id="IPR013216">
    <property type="entry name" value="Methyltransf_11"/>
</dbReference>
<reference evidence="2 3" key="1">
    <citation type="submission" date="2017-03" db="EMBL/GenBank/DDBJ databases">
        <authorList>
            <person name="Afonso C.L."/>
            <person name="Miller P.J."/>
            <person name="Scott M.A."/>
            <person name="Spackman E."/>
            <person name="Goraichik I."/>
            <person name="Dimitrov K.M."/>
            <person name="Suarez D.L."/>
            <person name="Swayne D.E."/>
        </authorList>
    </citation>
    <scope>NUCLEOTIDE SEQUENCE [LARGE SCALE GENOMIC DNA]</scope>
    <source>
        <strain evidence="2 3">CECT 7745</strain>
    </source>
</reference>
<dbReference type="CDD" id="cd02440">
    <property type="entry name" value="AdoMet_MTases"/>
    <property type="match status" value="1"/>
</dbReference>
<dbReference type="PANTHER" id="PTHR42912:SF80">
    <property type="entry name" value="METHYLTRANSFERASE DOMAIN-CONTAINING PROTEIN"/>
    <property type="match status" value="1"/>
</dbReference>
<dbReference type="RefSeq" id="WP_085798969.1">
    <property type="nucleotide sequence ID" value="NZ_FWXB01000002.1"/>
</dbReference>
<accession>A0A1X7BNB6</accession>
<dbReference type="InterPro" id="IPR029063">
    <property type="entry name" value="SAM-dependent_MTases_sf"/>
</dbReference>
<name>A0A1X7BNB6_9RHOB</name>
<proteinExistence type="predicted"/>
<dbReference type="Proteomes" id="UP000193224">
    <property type="component" value="Unassembled WGS sequence"/>
</dbReference>
<dbReference type="EMBL" id="FWXB01000002">
    <property type="protein sequence ID" value="SMC11010.1"/>
    <property type="molecule type" value="Genomic_DNA"/>
</dbReference>
<protein>
    <recommendedName>
        <fullName evidence="1">Methyltransferase type 11 domain-containing protein</fullName>
    </recommendedName>
</protein>
<evidence type="ECO:0000313" key="3">
    <source>
        <dbReference type="Proteomes" id="UP000193224"/>
    </source>
</evidence>
<dbReference type="OrthoDB" id="9765084at2"/>
<dbReference type="SUPFAM" id="SSF53335">
    <property type="entry name" value="S-adenosyl-L-methionine-dependent methyltransferases"/>
    <property type="match status" value="1"/>
</dbReference>
<dbReference type="Gene3D" id="3.40.50.150">
    <property type="entry name" value="Vaccinia Virus protein VP39"/>
    <property type="match status" value="1"/>
</dbReference>
<gene>
    <name evidence="2" type="ORF">ROA7745_00819</name>
</gene>
<dbReference type="GO" id="GO:0008757">
    <property type="term" value="F:S-adenosylmethionine-dependent methyltransferase activity"/>
    <property type="evidence" value="ECO:0007669"/>
    <property type="project" value="InterPro"/>
</dbReference>
<keyword evidence="3" id="KW-1185">Reference proteome</keyword>
<organism evidence="2 3">
    <name type="scientific">Roseovarius aestuarii</name>
    <dbReference type="NCBI Taxonomy" id="475083"/>
    <lineage>
        <taxon>Bacteria</taxon>
        <taxon>Pseudomonadati</taxon>
        <taxon>Pseudomonadota</taxon>
        <taxon>Alphaproteobacteria</taxon>
        <taxon>Rhodobacterales</taxon>
        <taxon>Roseobacteraceae</taxon>
        <taxon>Roseovarius</taxon>
    </lineage>
</organism>